<keyword evidence="2" id="KW-0547">Nucleotide-binding</keyword>
<dbReference type="PANTHER" id="PTHR24056">
    <property type="entry name" value="CELL DIVISION PROTEIN KINASE"/>
    <property type="match status" value="1"/>
</dbReference>
<evidence type="ECO:0000256" key="3">
    <source>
        <dbReference type="ARBA" id="ARBA00022840"/>
    </source>
</evidence>
<feature type="domain" description="Protein kinase" evidence="5">
    <location>
        <begin position="33"/>
        <end position="339"/>
    </location>
</feature>
<sequence>MDKCDTISEDKILDNSKNIKSLLKIIKKTFHLNISTKDTTSGTYGHIYFAKDTKTSKQYVIKVFKDDITSADVINEIAFLSLLNKYDMFPKIYRIVEINEGNNVAIIISNCGEHLVPKVLLQQNKLFVIIDFLTAYKILYDNQITHRDIKNNNVCIDFNDKTRIIDFGYARRGPFISSDMELIKVNKHLENFSKTYDHIHSSKVDLMSIFNMIAYVFNCFNNNSAYHYYPLDIYKDKHQIDNLVYLILCNKNTYTRRINIFNMFKNITGNTYYENFSAFNTKFENTLDNDRIYYQYRKIIKNIPPQIYKHAKKLLNINPKSRISFGKFFHLIQNEYKTLLPKKIEKNRFELSFNEKSYVSLNFPSTKYLIYKYKANHHPKLYSIAFYRFCISKPFVKIPPHELFEMLVYINYVSMVDNIEPDYIDAIFSANSLMSYIKFVDGNIHFDTPYTYLNKMRLFRWTQKNELLFDYFLMIFSTHEVFCLIHPYLLCCLITLIIYRINNKFLLDIDIKEENILLPCKNIEPIAITKNTKKILLENERILIILNKMYGYYAGLVYNNILINLDKYIVAFDPNLEYYLNFYKTQSAKFFKKNLEPL</sequence>
<dbReference type="KEGG" id="vg:80518996"/>
<keyword evidence="4" id="KW-0472">Membrane</keyword>
<reference evidence="6" key="1">
    <citation type="submission" date="2017-01" db="EMBL/GenBank/DDBJ databases">
        <authorList>
            <person name="Assis F.L."/>
            <person name="Abrahao J.S."/>
            <person name="Silva L."/>
            <person name="Khalil J.B."/>
            <person name="Rodrigues R."/>
            <person name="Silva L.S."/>
            <person name="Arantes T."/>
            <person name="Boratto P."/>
            <person name="Andrade M."/>
            <person name="Kroon E.G."/>
            <person name="Ribeiro B."/>
            <person name="Bergier I."/>
            <person name="Seligmann H."/>
            <person name="Ghigo E."/>
            <person name="Colson P."/>
            <person name="Levasseur A."/>
            <person name="Raoult D."/>
            <person name="Scola B.L."/>
        </authorList>
    </citation>
    <scope>NUCLEOTIDE SEQUENCE</scope>
    <source>
        <strain evidence="6">Soda lake</strain>
    </source>
</reference>
<dbReference type="SUPFAM" id="SSF56112">
    <property type="entry name" value="Protein kinase-like (PK-like)"/>
    <property type="match status" value="1"/>
</dbReference>
<keyword evidence="6" id="KW-0808">Transferase</keyword>
<proteinExistence type="inferred from homology"/>
<feature type="transmembrane region" description="Helical" evidence="4">
    <location>
        <begin position="471"/>
        <end position="499"/>
    </location>
</feature>
<evidence type="ECO:0000313" key="6">
    <source>
        <dbReference type="EMBL" id="QKU35566.1"/>
    </source>
</evidence>
<keyword evidence="4" id="KW-1133">Transmembrane helix</keyword>
<dbReference type="Gene3D" id="3.30.200.20">
    <property type="entry name" value="Phosphorylase Kinase, domain 1"/>
    <property type="match status" value="1"/>
</dbReference>
<evidence type="ECO:0000259" key="5">
    <source>
        <dbReference type="PROSITE" id="PS50011"/>
    </source>
</evidence>
<dbReference type="SMART" id="SM00220">
    <property type="entry name" value="S_TKc"/>
    <property type="match status" value="1"/>
</dbReference>
<dbReference type="InterPro" id="IPR000719">
    <property type="entry name" value="Prot_kinase_dom"/>
</dbReference>
<dbReference type="GO" id="GO:0005524">
    <property type="term" value="F:ATP binding"/>
    <property type="evidence" value="ECO:0007669"/>
    <property type="project" value="UniProtKB-KW"/>
</dbReference>
<keyword evidence="3" id="KW-0067">ATP-binding</keyword>
<dbReference type="PROSITE" id="PS50011">
    <property type="entry name" value="PROTEIN_KINASE_DOM"/>
    <property type="match status" value="1"/>
</dbReference>
<evidence type="ECO:0000256" key="2">
    <source>
        <dbReference type="ARBA" id="ARBA00022741"/>
    </source>
</evidence>
<keyword evidence="4" id="KW-0812">Transmembrane</keyword>
<name>A0A6N1NVX7_9VIRU</name>
<keyword evidence="6" id="KW-0418">Kinase</keyword>
<accession>A0A6N1NVX7</accession>
<protein>
    <submittedName>
        <fullName evidence="6">Serine/threonine-protein kinase Nek1</fullName>
    </submittedName>
</protein>
<dbReference type="Gene3D" id="1.10.510.10">
    <property type="entry name" value="Transferase(Phosphotransferase) domain 1"/>
    <property type="match status" value="1"/>
</dbReference>
<dbReference type="InterPro" id="IPR008271">
    <property type="entry name" value="Ser/Thr_kinase_AS"/>
</dbReference>
<comment type="similarity">
    <text evidence="1">Belongs to the protein kinase superfamily. CMGC Ser/Thr protein kinase family. CDC2/CDKX subfamily.</text>
</comment>
<organism evidence="6">
    <name type="scientific">Tupanvirus soda lake</name>
    <dbReference type="NCBI Taxonomy" id="2126985"/>
    <lineage>
        <taxon>Viruses</taxon>
        <taxon>Varidnaviria</taxon>
        <taxon>Bamfordvirae</taxon>
        <taxon>Nucleocytoviricota</taxon>
        <taxon>Megaviricetes</taxon>
        <taxon>Imitervirales</taxon>
        <taxon>Mimiviridae</taxon>
        <taxon>Megamimivirinae</taxon>
        <taxon>Tupanvirus</taxon>
        <taxon>Tupanvirus salinum</taxon>
    </lineage>
</organism>
<dbReference type="InterPro" id="IPR050108">
    <property type="entry name" value="CDK"/>
</dbReference>
<dbReference type="PROSITE" id="PS00108">
    <property type="entry name" value="PROTEIN_KINASE_ST"/>
    <property type="match status" value="1"/>
</dbReference>
<dbReference type="RefSeq" id="YP_010782232.1">
    <property type="nucleotide sequence ID" value="NC_075039.1"/>
</dbReference>
<dbReference type="GO" id="GO:0004674">
    <property type="term" value="F:protein serine/threonine kinase activity"/>
    <property type="evidence" value="ECO:0007669"/>
    <property type="project" value="TreeGrafter"/>
</dbReference>
<dbReference type="Pfam" id="PF00069">
    <property type="entry name" value="Pkinase"/>
    <property type="match status" value="1"/>
</dbReference>
<reference evidence="6" key="2">
    <citation type="journal article" date="2018" name="Nat. Commun.">
        <title>Tailed giant Tupanvirus possesses the most complete translational apparatus of the known virosphere.</title>
        <authorList>
            <person name="Abrahao J."/>
            <person name="Silva L."/>
            <person name="Silva L.S."/>
            <person name="Khalil J.Y.B."/>
            <person name="Rodrigues R."/>
            <person name="Arantes T."/>
            <person name="Assis F."/>
            <person name="Boratto P."/>
            <person name="Andrade M."/>
            <person name="Kroon E.G."/>
            <person name="Ribeiro B."/>
            <person name="Bergier I."/>
            <person name="Seligmann H."/>
            <person name="Ghigo E."/>
            <person name="Colson P."/>
            <person name="Levasseur A."/>
            <person name="Kroemer G."/>
            <person name="Raoult D."/>
            <person name="La Scola B."/>
        </authorList>
    </citation>
    <scope>NUCLEOTIDE SEQUENCE [LARGE SCALE GENOMIC DNA]</scope>
    <source>
        <strain evidence="6">Soda lake</strain>
    </source>
</reference>
<evidence type="ECO:0000256" key="1">
    <source>
        <dbReference type="ARBA" id="ARBA00006485"/>
    </source>
</evidence>
<evidence type="ECO:0000256" key="4">
    <source>
        <dbReference type="SAM" id="Phobius"/>
    </source>
</evidence>
<dbReference type="InterPro" id="IPR011009">
    <property type="entry name" value="Kinase-like_dom_sf"/>
</dbReference>
<dbReference type="GeneID" id="80518996"/>
<dbReference type="EMBL" id="KY523104">
    <property type="protein sequence ID" value="QKU35566.1"/>
    <property type="molecule type" value="Genomic_DNA"/>
</dbReference>